<name>A0A212K993_9DELT</name>
<reference evidence="2" key="1">
    <citation type="submission" date="2016-04" db="EMBL/GenBank/DDBJ databases">
        <authorList>
            <person name="Evans L.H."/>
            <person name="Alamgir A."/>
            <person name="Owens N."/>
            <person name="Weber N.D."/>
            <person name="Virtaneva K."/>
            <person name="Barbian K."/>
            <person name="Babar A."/>
            <person name="Rosenke K."/>
        </authorList>
    </citation>
    <scope>NUCLEOTIDE SEQUENCE</scope>
    <source>
        <strain evidence="2">86</strain>
    </source>
</reference>
<feature type="region of interest" description="Disordered" evidence="1">
    <location>
        <begin position="80"/>
        <end position="128"/>
    </location>
</feature>
<dbReference type="EMBL" id="FLUQ01000004">
    <property type="protein sequence ID" value="SBW08263.1"/>
    <property type="molecule type" value="Genomic_DNA"/>
</dbReference>
<proteinExistence type="predicted"/>
<evidence type="ECO:0000256" key="1">
    <source>
        <dbReference type="SAM" id="MobiDB-lite"/>
    </source>
</evidence>
<accession>A0A212K993</accession>
<evidence type="ECO:0000313" key="2">
    <source>
        <dbReference type="EMBL" id="SBW08263.1"/>
    </source>
</evidence>
<dbReference type="AlphaFoldDB" id="A0A212K993"/>
<feature type="compositionally biased region" description="Basic and acidic residues" evidence="1">
    <location>
        <begin position="80"/>
        <end position="89"/>
    </location>
</feature>
<protein>
    <recommendedName>
        <fullName evidence="3">Protein MobC</fullName>
    </recommendedName>
</protein>
<organism evidence="2">
    <name type="scientific">uncultured delta proteobacterium</name>
    <dbReference type="NCBI Taxonomy" id="34034"/>
    <lineage>
        <taxon>Bacteria</taxon>
        <taxon>Deltaproteobacteria</taxon>
        <taxon>environmental samples</taxon>
    </lineage>
</organism>
<evidence type="ECO:0008006" key="3">
    <source>
        <dbReference type="Google" id="ProtNLM"/>
    </source>
</evidence>
<sequence>MNITTAQIKEIKTAFAKLKPVKVTLDGNRSLTVKEAIRALAPTLERMKKRGFDTQEIAEKLHEKGLDIKPPTLAKYLNEFRRGKDRKTDTPPPPVETKKVALAPQPNRPATVKPGEFVITPDTPLDEL</sequence>
<gene>
    <name evidence="2" type="ORF">KL86DPRO_40057</name>
</gene>